<sequence length="167" mass="18870">MPHREETPGKTQELLERRVPPGTWDGGVSGGLPGFSVDKWLVATRYGQFRTVCPTMGIGHWKGVNPIEWRFVDLGLLDFLHEVTLNQGEQDRGRQDGIWDRRTPAGQSLQPWKAKNDGVSWRGDDEKLSIKHLLKVQQPHLEGFSDFLIVSSHLLAPHYTTATSCFL</sequence>
<evidence type="ECO:0000313" key="2">
    <source>
        <dbReference type="EMBL" id="KAK3510427.1"/>
    </source>
</evidence>
<gene>
    <name evidence="2" type="ORF">QTP70_005915</name>
</gene>
<name>A0AAE0PYR4_9TELE</name>
<feature type="compositionally biased region" description="Basic and acidic residues" evidence="1">
    <location>
        <begin position="1"/>
        <end position="19"/>
    </location>
</feature>
<proteinExistence type="predicted"/>
<comment type="caution">
    <text evidence="2">The sequence shown here is derived from an EMBL/GenBank/DDBJ whole genome shotgun (WGS) entry which is preliminary data.</text>
</comment>
<organism evidence="2 3">
    <name type="scientific">Hemibagrus guttatus</name>
    <dbReference type="NCBI Taxonomy" id="175788"/>
    <lineage>
        <taxon>Eukaryota</taxon>
        <taxon>Metazoa</taxon>
        <taxon>Chordata</taxon>
        <taxon>Craniata</taxon>
        <taxon>Vertebrata</taxon>
        <taxon>Euteleostomi</taxon>
        <taxon>Actinopterygii</taxon>
        <taxon>Neopterygii</taxon>
        <taxon>Teleostei</taxon>
        <taxon>Ostariophysi</taxon>
        <taxon>Siluriformes</taxon>
        <taxon>Bagridae</taxon>
        <taxon>Hemibagrus</taxon>
    </lineage>
</organism>
<dbReference type="EMBL" id="JAUCMX010000025">
    <property type="protein sequence ID" value="KAK3510427.1"/>
    <property type="molecule type" value="Genomic_DNA"/>
</dbReference>
<accession>A0AAE0PYR4</accession>
<feature type="region of interest" description="Disordered" evidence="1">
    <location>
        <begin position="91"/>
        <end position="116"/>
    </location>
</feature>
<reference evidence="2" key="1">
    <citation type="submission" date="2023-06" db="EMBL/GenBank/DDBJ databases">
        <title>Male Hemibagrus guttatus genome.</title>
        <authorList>
            <person name="Bian C."/>
        </authorList>
    </citation>
    <scope>NUCLEOTIDE SEQUENCE</scope>
    <source>
        <strain evidence="2">Male_cb2023</strain>
        <tissue evidence="2">Muscle</tissue>
    </source>
</reference>
<protein>
    <submittedName>
        <fullName evidence="2">Uncharacterized protein</fullName>
    </submittedName>
</protein>
<evidence type="ECO:0000313" key="3">
    <source>
        <dbReference type="Proteomes" id="UP001274896"/>
    </source>
</evidence>
<dbReference type="AlphaFoldDB" id="A0AAE0PYR4"/>
<evidence type="ECO:0000256" key="1">
    <source>
        <dbReference type="SAM" id="MobiDB-lite"/>
    </source>
</evidence>
<feature type="compositionally biased region" description="Basic and acidic residues" evidence="1">
    <location>
        <begin position="91"/>
        <end position="103"/>
    </location>
</feature>
<dbReference type="Proteomes" id="UP001274896">
    <property type="component" value="Unassembled WGS sequence"/>
</dbReference>
<keyword evidence="3" id="KW-1185">Reference proteome</keyword>
<feature type="region of interest" description="Disordered" evidence="1">
    <location>
        <begin position="1"/>
        <end position="26"/>
    </location>
</feature>